<reference evidence="1 2" key="1">
    <citation type="journal article" date="2016" name="Nat. Commun.">
        <title>Ectomycorrhizal ecology is imprinted in the genome of the dominant symbiotic fungus Cenococcum geophilum.</title>
        <authorList>
            <consortium name="DOE Joint Genome Institute"/>
            <person name="Peter M."/>
            <person name="Kohler A."/>
            <person name="Ohm R.A."/>
            <person name="Kuo A."/>
            <person name="Krutzmann J."/>
            <person name="Morin E."/>
            <person name="Arend M."/>
            <person name="Barry K.W."/>
            <person name="Binder M."/>
            <person name="Choi C."/>
            <person name="Clum A."/>
            <person name="Copeland A."/>
            <person name="Grisel N."/>
            <person name="Haridas S."/>
            <person name="Kipfer T."/>
            <person name="LaButti K."/>
            <person name="Lindquist E."/>
            <person name="Lipzen A."/>
            <person name="Maire R."/>
            <person name="Meier B."/>
            <person name="Mihaltcheva S."/>
            <person name="Molinier V."/>
            <person name="Murat C."/>
            <person name="Poggeler S."/>
            <person name="Quandt C.A."/>
            <person name="Sperisen C."/>
            <person name="Tritt A."/>
            <person name="Tisserant E."/>
            <person name="Crous P.W."/>
            <person name="Henrissat B."/>
            <person name="Nehls U."/>
            <person name="Egli S."/>
            <person name="Spatafora J.W."/>
            <person name="Grigoriev I.V."/>
            <person name="Martin F.M."/>
        </authorList>
    </citation>
    <scope>NUCLEOTIDE SEQUENCE [LARGE SCALE GENOMIC DNA]</scope>
    <source>
        <strain evidence="1 2">CBS 207.34</strain>
    </source>
</reference>
<dbReference type="Gene3D" id="1.10.600.10">
    <property type="entry name" value="Farnesyl Diphosphate Synthase"/>
    <property type="match status" value="1"/>
</dbReference>
<name>A0A8E2F1J2_9PEZI</name>
<dbReference type="EMBL" id="KV749637">
    <property type="protein sequence ID" value="OCL08558.1"/>
    <property type="molecule type" value="Genomic_DNA"/>
</dbReference>
<dbReference type="InterPro" id="IPR008949">
    <property type="entry name" value="Isoprenoid_synthase_dom_sf"/>
</dbReference>
<accession>A0A8E2F1J2</accession>
<dbReference type="AlphaFoldDB" id="A0A8E2F1J2"/>
<organism evidence="1 2">
    <name type="scientific">Glonium stellatum</name>
    <dbReference type="NCBI Taxonomy" id="574774"/>
    <lineage>
        <taxon>Eukaryota</taxon>
        <taxon>Fungi</taxon>
        <taxon>Dikarya</taxon>
        <taxon>Ascomycota</taxon>
        <taxon>Pezizomycotina</taxon>
        <taxon>Dothideomycetes</taxon>
        <taxon>Pleosporomycetidae</taxon>
        <taxon>Gloniales</taxon>
        <taxon>Gloniaceae</taxon>
        <taxon>Glonium</taxon>
    </lineage>
</organism>
<sequence>MMLDQDVELGVGVLEALIEYYAKVDSRVLEDPTETNDHVEHRHEDWASMPNITNLFDNVNPLNGPELALLLFALDIHLSQAAIAQMQPSIDNAMIAAALANEYYSYDKEVQQCRGKNFRLFNAATLALRASGPVPNCFEARQNVKALSLYFEAQLKDAYRLSWAVWLMRNTRGRNKTELYEEEEMTMRPTHDLAYFVAGNNPWCSRCPRCRALEPGGNIYEQAENSAATSEHRRIRSNRLEKILV</sequence>
<evidence type="ECO:0000313" key="2">
    <source>
        <dbReference type="Proteomes" id="UP000250140"/>
    </source>
</evidence>
<dbReference type="Proteomes" id="UP000250140">
    <property type="component" value="Unassembled WGS sequence"/>
</dbReference>
<gene>
    <name evidence="1" type="ORF">AOQ84DRAFT_364022</name>
</gene>
<protein>
    <submittedName>
        <fullName evidence="1">Uncharacterized protein</fullName>
    </submittedName>
</protein>
<keyword evidence="2" id="KW-1185">Reference proteome</keyword>
<proteinExistence type="predicted"/>
<evidence type="ECO:0000313" key="1">
    <source>
        <dbReference type="EMBL" id="OCL08558.1"/>
    </source>
</evidence>
<dbReference type="SUPFAM" id="SSF48576">
    <property type="entry name" value="Terpenoid synthases"/>
    <property type="match status" value="1"/>
</dbReference>